<keyword evidence="1" id="KW-0472">Membrane</keyword>
<protein>
    <submittedName>
        <fullName evidence="2">Uncharacterized protein</fullName>
    </submittedName>
</protein>
<keyword evidence="1" id="KW-1133">Transmembrane helix</keyword>
<organism evidence="2 3">
    <name type="scientific">Botryobasidium botryosum (strain FD-172 SS1)</name>
    <dbReference type="NCBI Taxonomy" id="930990"/>
    <lineage>
        <taxon>Eukaryota</taxon>
        <taxon>Fungi</taxon>
        <taxon>Dikarya</taxon>
        <taxon>Basidiomycota</taxon>
        <taxon>Agaricomycotina</taxon>
        <taxon>Agaricomycetes</taxon>
        <taxon>Cantharellales</taxon>
        <taxon>Botryobasidiaceae</taxon>
        <taxon>Botryobasidium</taxon>
    </lineage>
</organism>
<dbReference type="HOGENOM" id="CLU_2960433_0_0_1"/>
<feature type="transmembrane region" description="Helical" evidence="1">
    <location>
        <begin position="6"/>
        <end position="27"/>
    </location>
</feature>
<dbReference type="AlphaFoldDB" id="A0A067MBT1"/>
<keyword evidence="1" id="KW-0812">Transmembrane</keyword>
<sequence length="59" mass="6778">MVTQLLSTIILTSAGHSPMSFFFIVFWRMRKKLKGTCQGSQLLFKNYSDEQTKSLATLF</sequence>
<dbReference type="Proteomes" id="UP000027195">
    <property type="component" value="Unassembled WGS sequence"/>
</dbReference>
<evidence type="ECO:0000313" key="2">
    <source>
        <dbReference type="EMBL" id="KDQ13218.1"/>
    </source>
</evidence>
<gene>
    <name evidence="2" type="ORF">BOTBODRAFT_398317</name>
</gene>
<name>A0A067MBT1_BOTB1</name>
<dbReference type="InParanoid" id="A0A067MBT1"/>
<keyword evidence="3" id="KW-1185">Reference proteome</keyword>
<dbReference type="EMBL" id="KL198045">
    <property type="protein sequence ID" value="KDQ13218.1"/>
    <property type="molecule type" value="Genomic_DNA"/>
</dbReference>
<proteinExistence type="predicted"/>
<reference evidence="3" key="1">
    <citation type="journal article" date="2014" name="Proc. Natl. Acad. Sci. U.S.A.">
        <title>Extensive sampling of basidiomycete genomes demonstrates inadequacy of the white-rot/brown-rot paradigm for wood decay fungi.</title>
        <authorList>
            <person name="Riley R."/>
            <person name="Salamov A.A."/>
            <person name="Brown D.W."/>
            <person name="Nagy L.G."/>
            <person name="Floudas D."/>
            <person name="Held B.W."/>
            <person name="Levasseur A."/>
            <person name="Lombard V."/>
            <person name="Morin E."/>
            <person name="Otillar R."/>
            <person name="Lindquist E.A."/>
            <person name="Sun H."/>
            <person name="LaButti K.M."/>
            <person name="Schmutz J."/>
            <person name="Jabbour D."/>
            <person name="Luo H."/>
            <person name="Baker S.E."/>
            <person name="Pisabarro A.G."/>
            <person name="Walton J.D."/>
            <person name="Blanchette R.A."/>
            <person name="Henrissat B."/>
            <person name="Martin F."/>
            <person name="Cullen D."/>
            <person name="Hibbett D.S."/>
            <person name="Grigoriev I.V."/>
        </authorList>
    </citation>
    <scope>NUCLEOTIDE SEQUENCE [LARGE SCALE GENOMIC DNA]</scope>
    <source>
        <strain evidence="3">FD-172 SS1</strain>
    </source>
</reference>
<evidence type="ECO:0000256" key="1">
    <source>
        <dbReference type="SAM" id="Phobius"/>
    </source>
</evidence>
<accession>A0A067MBT1</accession>
<evidence type="ECO:0000313" key="3">
    <source>
        <dbReference type="Proteomes" id="UP000027195"/>
    </source>
</evidence>